<accession>A0ABN9B700</accession>
<evidence type="ECO:0000313" key="1">
    <source>
        <dbReference type="EMBL" id="CAI9543355.1"/>
    </source>
</evidence>
<evidence type="ECO:0000313" key="2">
    <source>
        <dbReference type="Proteomes" id="UP001162483"/>
    </source>
</evidence>
<dbReference type="EMBL" id="CATNWA010002608">
    <property type="protein sequence ID" value="CAI9543355.1"/>
    <property type="molecule type" value="Genomic_DNA"/>
</dbReference>
<organism evidence="1 2">
    <name type="scientific">Staurois parvus</name>
    <dbReference type="NCBI Taxonomy" id="386267"/>
    <lineage>
        <taxon>Eukaryota</taxon>
        <taxon>Metazoa</taxon>
        <taxon>Chordata</taxon>
        <taxon>Craniata</taxon>
        <taxon>Vertebrata</taxon>
        <taxon>Euteleostomi</taxon>
        <taxon>Amphibia</taxon>
        <taxon>Batrachia</taxon>
        <taxon>Anura</taxon>
        <taxon>Neobatrachia</taxon>
        <taxon>Ranoidea</taxon>
        <taxon>Ranidae</taxon>
        <taxon>Staurois</taxon>
    </lineage>
</organism>
<proteinExistence type="predicted"/>
<protein>
    <submittedName>
        <fullName evidence="1">Uncharacterized protein</fullName>
    </submittedName>
</protein>
<dbReference type="Proteomes" id="UP001162483">
    <property type="component" value="Unassembled WGS sequence"/>
</dbReference>
<sequence length="55" mass="5628">MRRCIGSPCSTCPSLPRCVPCSVPGHLLRLIPASGFCVPVPVTSGRTGAAGGEKF</sequence>
<reference evidence="1" key="1">
    <citation type="submission" date="2023-05" db="EMBL/GenBank/DDBJ databases">
        <authorList>
            <person name="Stuckert A."/>
        </authorList>
    </citation>
    <scope>NUCLEOTIDE SEQUENCE</scope>
</reference>
<name>A0ABN9B700_9NEOB</name>
<keyword evidence="2" id="KW-1185">Reference proteome</keyword>
<comment type="caution">
    <text evidence="1">The sequence shown here is derived from an EMBL/GenBank/DDBJ whole genome shotgun (WGS) entry which is preliminary data.</text>
</comment>
<gene>
    <name evidence="1" type="ORF">SPARVUS_LOCUS2260639</name>
</gene>